<proteinExistence type="predicted"/>
<reference evidence="4 5" key="1">
    <citation type="journal article" date="2021" name="G3 (Bethesda)">
        <title>Improved contiguity of the threespine stickleback genome using long-read sequencing.</title>
        <authorList>
            <person name="Nath S."/>
            <person name="Shaw D.E."/>
            <person name="White M.A."/>
        </authorList>
    </citation>
    <scope>NUCLEOTIDE SEQUENCE [LARGE SCALE GENOMIC DNA]</scope>
    <source>
        <strain evidence="4 5">Lake Benthic</strain>
    </source>
</reference>
<feature type="transmembrane region" description="Helical" evidence="2">
    <location>
        <begin position="123"/>
        <end position="142"/>
    </location>
</feature>
<dbReference type="InterPro" id="IPR013783">
    <property type="entry name" value="Ig-like_fold"/>
</dbReference>
<dbReference type="InterPro" id="IPR036179">
    <property type="entry name" value="Ig-like_dom_sf"/>
</dbReference>
<dbReference type="InterPro" id="IPR007110">
    <property type="entry name" value="Ig-like_dom"/>
</dbReference>
<evidence type="ECO:0000313" key="4">
    <source>
        <dbReference type="Ensembl" id="ENSGACP00000054788.1"/>
    </source>
</evidence>
<dbReference type="PROSITE" id="PS50835">
    <property type="entry name" value="IG_LIKE"/>
    <property type="match status" value="1"/>
</dbReference>
<evidence type="ECO:0000313" key="5">
    <source>
        <dbReference type="Proteomes" id="UP000007635"/>
    </source>
</evidence>
<reference evidence="4" key="3">
    <citation type="submission" date="2025-09" db="UniProtKB">
        <authorList>
            <consortium name="Ensembl"/>
        </authorList>
    </citation>
    <scope>IDENTIFICATION</scope>
</reference>
<keyword evidence="2" id="KW-1133">Transmembrane helix</keyword>
<keyword evidence="2" id="KW-0472">Membrane</keyword>
<keyword evidence="2" id="KW-0812">Transmembrane</keyword>
<evidence type="ECO:0000256" key="2">
    <source>
        <dbReference type="SAM" id="Phobius"/>
    </source>
</evidence>
<dbReference type="SUPFAM" id="SSF48726">
    <property type="entry name" value="Immunoglobulin"/>
    <property type="match status" value="1"/>
</dbReference>
<name>A0AAQ4QWA1_GASAC</name>
<dbReference type="Pfam" id="PF07686">
    <property type="entry name" value="V-set"/>
    <property type="match status" value="1"/>
</dbReference>
<feature type="region of interest" description="Disordered" evidence="1">
    <location>
        <begin position="156"/>
        <end position="177"/>
    </location>
</feature>
<dbReference type="AlphaFoldDB" id="A0AAQ4QWA1"/>
<keyword evidence="5" id="KW-1185">Reference proteome</keyword>
<organism evidence="4 5">
    <name type="scientific">Gasterosteus aculeatus aculeatus</name>
    <name type="common">three-spined stickleback</name>
    <dbReference type="NCBI Taxonomy" id="481459"/>
    <lineage>
        <taxon>Eukaryota</taxon>
        <taxon>Metazoa</taxon>
        <taxon>Chordata</taxon>
        <taxon>Craniata</taxon>
        <taxon>Vertebrata</taxon>
        <taxon>Euteleostomi</taxon>
        <taxon>Actinopterygii</taxon>
        <taxon>Neopterygii</taxon>
        <taxon>Teleostei</taxon>
        <taxon>Neoteleostei</taxon>
        <taxon>Acanthomorphata</taxon>
        <taxon>Eupercaria</taxon>
        <taxon>Perciformes</taxon>
        <taxon>Cottioidei</taxon>
        <taxon>Gasterosteales</taxon>
        <taxon>Gasterosteidae</taxon>
        <taxon>Gasterosteus</taxon>
    </lineage>
</organism>
<protein>
    <recommendedName>
        <fullName evidence="3">Ig-like domain-containing protein</fullName>
    </recommendedName>
</protein>
<dbReference type="Ensembl" id="ENSGACT00000082054.1">
    <property type="protein sequence ID" value="ENSGACP00000054788.1"/>
    <property type="gene ID" value="ENSGACG00000034161.1"/>
</dbReference>
<feature type="domain" description="Ig-like" evidence="3">
    <location>
        <begin position="17"/>
        <end position="106"/>
    </location>
</feature>
<dbReference type="InterPro" id="IPR013106">
    <property type="entry name" value="Ig_V-set"/>
</dbReference>
<dbReference type="Proteomes" id="UP000007635">
    <property type="component" value="Unassembled WGS sequence"/>
</dbReference>
<evidence type="ECO:0000259" key="3">
    <source>
        <dbReference type="PROSITE" id="PS50835"/>
    </source>
</evidence>
<sequence length="177" mass="19738">MSGWKLLSEFKTIGRGPDVTPICSNATENITLIVCKIRTNRTGAECRLLYRHGGDFEHECDSRFTLKMENQTVFLHLTGLTPVDSGNYTCECSRGGETQTIHLNITVEGEEERESGVTSHTRLLNALIGATTVICITANIFSRSLKTTQMTRIRASSNQPLTFTRRSPTQEALKTRK</sequence>
<dbReference type="Gene3D" id="2.60.40.10">
    <property type="entry name" value="Immunoglobulins"/>
    <property type="match status" value="1"/>
</dbReference>
<reference evidence="4" key="2">
    <citation type="submission" date="2025-08" db="UniProtKB">
        <authorList>
            <consortium name="Ensembl"/>
        </authorList>
    </citation>
    <scope>IDENTIFICATION</scope>
</reference>
<accession>A0AAQ4QWA1</accession>
<dbReference type="GeneTree" id="ENSGT00670000099347"/>
<evidence type="ECO:0000256" key="1">
    <source>
        <dbReference type="SAM" id="MobiDB-lite"/>
    </source>
</evidence>